<proteinExistence type="predicted"/>
<dbReference type="InParanoid" id="A0A3Q7FPB9"/>
<organism evidence="2">
    <name type="scientific">Solanum lycopersicum</name>
    <name type="common">Tomato</name>
    <name type="synonym">Lycopersicon esculentum</name>
    <dbReference type="NCBI Taxonomy" id="4081"/>
    <lineage>
        <taxon>Eukaryota</taxon>
        <taxon>Viridiplantae</taxon>
        <taxon>Streptophyta</taxon>
        <taxon>Embryophyta</taxon>
        <taxon>Tracheophyta</taxon>
        <taxon>Spermatophyta</taxon>
        <taxon>Magnoliopsida</taxon>
        <taxon>eudicotyledons</taxon>
        <taxon>Gunneridae</taxon>
        <taxon>Pentapetalae</taxon>
        <taxon>asterids</taxon>
        <taxon>lamiids</taxon>
        <taxon>Solanales</taxon>
        <taxon>Solanaceae</taxon>
        <taxon>Solanoideae</taxon>
        <taxon>Solaneae</taxon>
        <taxon>Solanum</taxon>
        <taxon>Solanum subgen. Lycopersicon</taxon>
    </lineage>
</organism>
<feature type="compositionally biased region" description="Polar residues" evidence="1">
    <location>
        <begin position="60"/>
        <end position="98"/>
    </location>
</feature>
<feature type="region of interest" description="Disordered" evidence="1">
    <location>
        <begin position="1"/>
        <end position="31"/>
    </location>
</feature>
<evidence type="ECO:0000313" key="2">
    <source>
        <dbReference type="EnsemblPlants" id="Solyc03g095615.1.1"/>
    </source>
</evidence>
<feature type="compositionally biased region" description="Polar residues" evidence="1">
    <location>
        <begin position="1"/>
        <end position="10"/>
    </location>
</feature>
<evidence type="ECO:0000256" key="1">
    <source>
        <dbReference type="SAM" id="MobiDB-lite"/>
    </source>
</evidence>
<protein>
    <submittedName>
        <fullName evidence="2">Uncharacterized protein</fullName>
    </submittedName>
</protein>
<dbReference type="Proteomes" id="UP000004994">
    <property type="component" value="Chromosome 3"/>
</dbReference>
<dbReference type="Gramene" id="Solyc03g095615.1.1">
    <property type="protein sequence ID" value="Solyc03g095615.1.1"/>
    <property type="gene ID" value="Solyc03g095615.1"/>
</dbReference>
<evidence type="ECO:0000313" key="3">
    <source>
        <dbReference type="Proteomes" id="UP000004994"/>
    </source>
</evidence>
<sequence>MVPNHQNTIFVQHGDKNQDDIHMPDSDDQRHQCCHQPHLVEELKPLHGMGRHTLNHGPIENTQSSSNAEGLKNQTGDLAKGSSFSRQLTPEELGSSSVEFNCRGSSLLQSPASV</sequence>
<feature type="compositionally biased region" description="Basic and acidic residues" evidence="1">
    <location>
        <begin position="13"/>
        <end position="31"/>
    </location>
</feature>
<accession>A0A3Q7FPB9</accession>
<keyword evidence="3" id="KW-1185">Reference proteome</keyword>
<name>A0A3Q7FPB9_SOLLC</name>
<reference evidence="2" key="1">
    <citation type="journal article" date="2012" name="Nature">
        <title>The tomato genome sequence provides insights into fleshy fruit evolution.</title>
        <authorList>
            <consortium name="Tomato Genome Consortium"/>
        </authorList>
    </citation>
    <scope>NUCLEOTIDE SEQUENCE [LARGE SCALE GENOMIC DNA]</scope>
    <source>
        <strain evidence="2">cv. Heinz 1706</strain>
    </source>
</reference>
<feature type="region of interest" description="Disordered" evidence="1">
    <location>
        <begin position="47"/>
        <end position="98"/>
    </location>
</feature>
<dbReference type="AlphaFoldDB" id="A0A3Q7FPB9"/>
<dbReference type="EnsemblPlants" id="Solyc03g095615.1.1">
    <property type="protein sequence ID" value="Solyc03g095615.1.1"/>
    <property type="gene ID" value="Solyc03g095615.1"/>
</dbReference>
<reference evidence="2" key="2">
    <citation type="submission" date="2019-01" db="UniProtKB">
        <authorList>
            <consortium name="EnsemblPlants"/>
        </authorList>
    </citation>
    <scope>IDENTIFICATION</scope>
    <source>
        <strain evidence="2">cv. Heinz 1706</strain>
    </source>
</reference>